<dbReference type="SUPFAM" id="SSF53756">
    <property type="entry name" value="UDP-Glycosyltransferase/glycogen phosphorylase"/>
    <property type="match status" value="1"/>
</dbReference>
<dbReference type="Pfam" id="PF22059">
    <property type="entry name" value="GumK_N"/>
    <property type="match status" value="1"/>
</dbReference>
<evidence type="ECO:0000313" key="2">
    <source>
        <dbReference type="EMBL" id="PTM94404.1"/>
    </source>
</evidence>
<gene>
    <name evidence="2" type="ORF">C7449_105306</name>
</gene>
<dbReference type="Gene3D" id="3.40.50.2000">
    <property type="entry name" value="Glycogen Phosphorylase B"/>
    <property type="match status" value="1"/>
</dbReference>
<evidence type="ECO:0000259" key="1">
    <source>
        <dbReference type="Pfam" id="PF22059"/>
    </source>
</evidence>
<dbReference type="Proteomes" id="UP000241247">
    <property type="component" value="Unassembled WGS sequence"/>
</dbReference>
<keyword evidence="3" id="KW-1185">Reference proteome</keyword>
<comment type="caution">
    <text evidence="2">The sequence shown here is derived from an EMBL/GenBank/DDBJ whole genome shotgun (WGS) entry which is preliminary data.</text>
</comment>
<keyword evidence="2" id="KW-0808">Transferase</keyword>
<dbReference type="AlphaFoldDB" id="A0A2T5B653"/>
<reference evidence="2 3" key="1">
    <citation type="submission" date="2018-04" db="EMBL/GenBank/DDBJ databases">
        <title>Genomic Encyclopedia of Type Strains, Phase IV (KMG-IV): sequencing the most valuable type-strain genomes for metagenomic binning, comparative biology and taxonomic classification.</title>
        <authorList>
            <person name="Goeker M."/>
        </authorList>
    </citation>
    <scope>NUCLEOTIDE SEQUENCE [LARGE SCALE GENOMIC DNA]</scope>
    <source>
        <strain evidence="2 3">DSM 7138</strain>
    </source>
</reference>
<evidence type="ECO:0000313" key="3">
    <source>
        <dbReference type="Proteomes" id="UP000241247"/>
    </source>
</evidence>
<name>A0A2T5B653_MYCDI</name>
<protein>
    <submittedName>
        <fullName evidence="2">2-beta-glucuronyltransferase</fullName>
    </submittedName>
</protein>
<dbReference type="InterPro" id="IPR054299">
    <property type="entry name" value="GumK_N"/>
</dbReference>
<dbReference type="RefSeq" id="WP_108003518.1">
    <property type="nucleotide sequence ID" value="NZ_JBHEEX010000003.1"/>
</dbReference>
<dbReference type="OrthoDB" id="495599at2"/>
<proteinExistence type="predicted"/>
<accession>A0A2T5B653</accession>
<feature type="domain" description="Glucuronosyltransferase GumK N-terminal" evidence="1">
    <location>
        <begin position="5"/>
        <end position="176"/>
    </location>
</feature>
<dbReference type="EMBL" id="PZZZ01000005">
    <property type="protein sequence ID" value="PTM94404.1"/>
    <property type="molecule type" value="Genomic_DNA"/>
</dbReference>
<organism evidence="2 3">
    <name type="scientific">Mycoplana dimorpha</name>
    <dbReference type="NCBI Taxonomy" id="28320"/>
    <lineage>
        <taxon>Bacteria</taxon>
        <taxon>Pseudomonadati</taxon>
        <taxon>Pseudomonadota</taxon>
        <taxon>Alphaproteobacteria</taxon>
        <taxon>Hyphomicrobiales</taxon>
        <taxon>Rhizobiaceae</taxon>
        <taxon>Mycoplana</taxon>
    </lineage>
</organism>
<sequence>MHFLFLSTHAFLPTTRKASVHFVVEALAARGNAVDTVSVGFSLLTALTKPRLFGELAVRQRNRFVQTGPRRRSACYLPPLHPFSSRCGPLNRANALFFPLFGNRPPRFMTEAIERADVVVIESGTAIAFFDAVRRINPRARTLYFKRDRLDTVGASAWLQAHERRIAPQFDRVVVPSPRMAEHLPAGCRMVYVPQGIDKAGFDACVTSPYPDGSRNAVSVGDMLFDAEAVAAMARSSPDVRFHLFGAGIQGAYPPNVHLYGERAYGDIVPYIKFADFGIAPYRLGERELYLAESSLKLQQYSYCRLPILAPDLLAGGRANLVGYDQHDERDWAGKVRRAATIAREPGWRDGILSWDEVAARIEAEAVSS</sequence>
<dbReference type="GO" id="GO:0016740">
    <property type="term" value="F:transferase activity"/>
    <property type="evidence" value="ECO:0007669"/>
    <property type="project" value="UniProtKB-KW"/>
</dbReference>
<dbReference type="Gene3D" id="3.40.50.11010">
    <property type="match status" value="1"/>
</dbReference>